<keyword evidence="6" id="KW-0460">Magnesium</keyword>
<evidence type="ECO:0000256" key="1">
    <source>
        <dbReference type="ARBA" id="ARBA00001946"/>
    </source>
</evidence>
<dbReference type="AlphaFoldDB" id="A0A317SSG4"/>
<dbReference type="SUPFAM" id="SSF52540">
    <property type="entry name" value="P-loop containing nucleoside triphosphate hydrolases"/>
    <property type="match status" value="1"/>
</dbReference>
<dbReference type="NCBIfam" id="TIGR03598">
    <property type="entry name" value="GTPase_YsxC"/>
    <property type="match status" value="1"/>
</dbReference>
<evidence type="ECO:0000256" key="4">
    <source>
        <dbReference type="ARBA" id="ARBA00022723"/>
    </source>
</evidence>
<dbReference type="InterPro" id="IPR030393">
    <property type="entry name" value="G_ENGB_dom"/>
</dbReference>
<sequence>MCHPPRSKPVHQRDPNPTALLEKYAERPTGSTYRWETPTPSSTQLGTAVKFFTRRPPQHLWSASEFKRIRFGTAPEVAFLGRSNVGKSSLLNALLNKPLAHTSSKPGRTKLLNAYSVAGGQGVLLDMPGYGHNSREEWGVQVMKYLQRRRELRRAFLLVDANHGFKSFDRLMVRTFAEHGVAFQVVLSKVDRLCPEELVKRLVQARAVLQGDDDQGCQEGEGDDWRAERVSCGLGEIIGTAANPAKKRNKRVGINELRWSIMVAMGLDENVDLKRGPGEPAAVTMGWHVAEGEDASHDELDSEDDDGGGGGGGGSSDAVCKN</sequence>
<gene>
    <name evidence="10" type="ORF">C7212DRAFT_278523</name>
</gene>
<feature type="compositionally biased region" description="Basic and acidic residues" evidence="8">
    <location>
        <begin position="290"/>
        <end position="299"/>
    </location>
</feature>
<dbReference type="InterPro" id="IPR006073">
    <property type="entry name" value="GTP-bd"/>
</dbReference>
<dbReference type="Proteomes" id="UP000246991">
    <property type="component" value="Unassembled WGS sequence"/>
</dbReference>
<evidence type="ECO:0000256" key="7">
    <source>
        <dbReference type="ARBA" id="ARBA00023134"/>
    </source>
</evidence>
<keyword evidence="5" id="KW-0547">Nucleotide-binding</keyword>
<feature type="region of interest" description="Disordered" evidence="8">
    <location>
        <begin position="285"/>
        <end position="322"/>
    </location>
</feature>
<protein>
    <recommendedName>
        <fullName evidence="3">GTP-binding protein 8</fullName>
    </recommendedName>
</protein>
<reference evidence="10 11" key="1">
    <citation type="submission" date="2018-03" db="EMBL/GenBank/DDBJ databases">
        <title>Genomes of Pezizomycetes fungi and the evolution of truffles.</title>
        <authorList>
            <person name="Murat C."/>
            <person name="Payen T."/>
            <person name="Noel B."/>
            <person name="Kuo A."/>
            <person name="Martin F.M."/>
        </authorList>
    </citation>
    <scope>NUCLEOTIDE SEQUENCE [LARGE SCALE GENOMIC DNA]</scope>
    <source>
        <strain evidence="10">091103-1</strain>
    </source>
</reference>
<dbReference type="InterPro" id="IPR027417">
    <property type="entry name" value="P-loop_NTPase"/>
</dbReference>
<evidence type="ECO:0000256" key="6">
    <source>
        <dbReference type="ARBA" id="ARBA00022842"/>
    </source>
</evidence>
<dbReference type="InterPro" id="IPR019987">
    <property type="entry name" value="GTP-bd_ribosome_bio_YsxC"/>
</dbReference>
<evidence type="ECO:0000256" key="5">
    <source>
        <dbReference type="ARBA" id="ARBA00022741"/>
    </source>
</evidence>
<dbReference type="Pfam" id="PF01926">
    <property type="entry name" value="MMR_HSR1"/>
    <property type="match status" value="1"/>
</dbReference>
<dbReference type="EMBL" id="PYWC01000024">
    <property type="protein sequence ID" value="PWW77284.1"/>
    <property type="molecule type" value="Genomic_DNA"/>
</dbReference>
<accession>A0A317SSG4</accession>
<feature type="domain" description="EngB-type G" evidence="9">
    <location>
        <begin position="73"/>
        <end position="267"/>
    </location>
</feature>
<evidence type="ECO:0000313" key="11">
    <source>
        <dbReference type="Proteomes" id="UP000246991"/>
    </source>
</evidence>
<dbReference type="PANTHER" id="PTHR46498:SF1">
    <property type="entry name" value="GTP-BINDING PROTEIN 8"/>
    <property type="match status" value="1"/>
</dbReference>
<comment type="similarity">
    <text evidence="2">Belongs to the TRAFAC class TrmE-Era-EngA-EngB-Septin-like GTPase superfamily. EngB GTPase family.</text>
</comment>
<organism evidence="10 11">
    <name type="scientific">Tuber magnatum</name>
    <name type="common">white Piedmont truffle</name>
    <dbReference type="NCBI Taxonomy" id="42249"/>
    <lineage>
        <taxon>Eukaryota</taxon>
        <taxon>Fungi</taxon>
        <taxon>Dikarya</taxon>
        <taxon>Ascomycota</taxon>
        <taxon>Pezizomycotina</taxon>
        <taxon>Pezizomycetes</taxon>
        <taxon>Pezizales</taxon>
        <taxon>Tuberaceae</taxon>
        <taxon>Tuber</taxon>
    </lineage>
</organism>
<evidence type="ECO:0000256" key="2">
    <source>
        <dbReference type="ARBA" id="ARBA00009638"/>
    </source>
</evidence>
<dbReference type="PANTHER" id="PTHR46498">
    <property type="entry name" value="GTP-BINDING PROTEIN 8"/>
    <property type="match status" value="1"/>
</dbReference>
<dbReference type="InterPro" id="IPR052279">
    <property type="entry name" value="EngB_GTPase"/>
</dbReference>
<comment type="caution">
    <text evidence="10">The sequence shown here is derived from an EMBL/GenBank/DDBJ whole genome shotgun (WGS) entry which is preliminary data.</text>
</comment>
<dbReference type="OrthoDB" id="391988at2759"/>
<evidence type="ECO:0000256" key="8">
    <source>
        <dbReference type="SAM" id="MobiDB-lite"/>
    </source>
</evidence>
<dbReference type="GO" id="GO:0016787">
    <property type="term" value="F:hydrolase activity"/>
    <property type="evidence" value="ECO:0007669"/>
    <property type="project" value="UniProtKB-KW"/>
</dbReference>
<dbReference type="GO" id="GO:0005525">
    <property type="term" value="F:GTP binding"/>
    <property type="evidence" value="ECO:0007669"/>
    <property type="project" value="UniProtKB-KW"/>
</dbReference>
<comment type="cofactor">
    <cofactor evidence="1">
        <name>Mg(2+)</name>
        <dbReference type="ChEBI" id="CHEBI:18420"/>
    </cofactor>
</comment>
<proteinExistence type="inferred from homology"/>
<dbReference type="STRING" id="42249.A0A317SSG4"/>
<keyword evidence="10" id="KW-0378">Hydrolase</keyword>
<keyword evidence="4" id="KW-0479">Metal-binding</keyword>
<name>A0A317SSG4_9PEZI</name>
<dbReference type="GO" id="GO:0005739">
    <property type="term" value="C:mitochondrion"/>
    <property type="evidence" value="ECO:0007669"/>
    <property type="project" value="TreeGrafter"/>
</dbReference>
<dbReference type="GO" id="GO:0046872">
    <property type="term" value="F:metal ion binding"/>
    <property type="evidence" value="ECO:0007669"/>
    <property type="project" value="UniProtKB-KW"/>
</dbReference>
<dbReference type="CDD" id="cd01876">
    <property type="entry name" value="YihA_EngB"/>
    <property type="match status" value="1"/>
</dbReference>
<keyword evidence="7" id="KW-0342">GTP-binding</keyword>
<keyword evidence="11" id="KW-1185">Reference proteome</keyword>
<dbReference type="PROSITE" id="PS51706">
    <property type="entry name" value="G_ENGB"/>
    <property type="match status" value="1"/>
</dbReference>
<evidence type="ECO:0000259" key="9">
    <source>
        <dbReference type="PROSITE" id="PS51706"/>
    </source>
</evidence>
<evidence type="ECO:0000313" key="10">
    <source>
        <dbReference type="EMBL" id="PWW77284.1"/>
    </source>
</evidence>
<dbReference type="Gene3D" id="3.40.50.300">
    <property type="entry name" value="P-loop containing nucleotide triphosphate hydrolases"/>
    <property type="match status" value="1"/>
</dbReference>
<evidence type="ECO:0000256" key="3">
    <source>
        <dbReference type="ARBA" id="ARBA00015370"/>
    </source>
</evidence>